<proteinExistence type="predicted"/>
<comment type="caution">
    <text evidence="2">The sequence shown here is derived from an EMBL/GenBank/DDBJ whole genome shotgun (WGS) entry which is preliminary data.</text>
</comment>
<dbReference type="Proteomes" id="UP001231189">
    <property type="component" value="Unassembled WGS sequence"/>
</dbReference>
<dbReference type="EMBL" id="JAUUTY010000639">
    <property type="protein sequence ID" value="KAK1597007.1"/>
    <property type="molecule type" value="Genomic_DNA"/>
</dbReference>
<evidence type="ECO:0000313" key="2">
    <source>
        <dbReference type="EMBL" id="KAK1597007.1"/>
    </source>
</evidence>
<name>A0AAD8Q729_LOLMU</name>
<protein>
    <submittedName>
        <fullName evidence="2">Uncharacterized protein</fullName>
    </submittedName>
</protein>
<dbReference type="AlphaFoldDB" id="A0AAD8Q729"/>
<keyword evidence="3" id="KW-1185">Reference proteome</keyword>
<reference evidence="2" key="1">
    <citation type="submission" date="2023-07" db="EMBL/GenBank/DDBJ databases">
        <title>A chromosome-level genome assembly of Lolium multiflorum.</title>
        <authorList>
            <person name="Chen Y."/>
            <person name="Copetti D."/>
            <person name="Kolliker R."/>
            <person name="Studer B."/>
        </authorList>
    </citation>
    <scope>NUCLEOTIDE SEQUENCE</scope>
    <source>
        <strain evidence="2">02402/16</strain>
        <tissue evidence="2">Leaf</tissue>
    </source>
</reference>
<sequence length="91" mass="9949">MRATETTSHDAIDKRIRVLIKIPRELHVHVCNKDIHTEGSGTALEALEENELGTLLRVPSIGLTDPEATSKRKLLGSTSREGKKPAPSGLR</sequence>
<organism evidence="2 3">
    <name type="scientific">Lolium multiflorum</name>
    <name type="common">Italian ryegrass</name>
    <name type="synonym">Lolium perenne subsp. multiflorum</name>
    <dbReference type="NCBI Taxonomy" id="4521"/>
    <lineage>
        <taxon>Eukaryota</taxon>
        <taxon>Viridiplantae</taxon>
        <taxon>Streptophyta</taxon>
        <taxon>Embryophyta</taxon>
        <taxon>Tracheophyta</taxon>
        <taxon>Spermatophyta</taxon>
        <taxon>Magnoliopsida</taxon>
        <taxon>Liliopsida</taxon>
        <taxon>Poales</taxon>
        <taxon>Poaceae</taxon>
        <taxon>BOP clade</taxon>
        <taxon>Pooideae</taxon>
        <taxon>Poodae</taxon>
        <taxon>Poeae</taxon>
        <taxon>Poeae Chloroplast Group 2 (Poeae type)</taxon>
        <taxon>Loliodinae</taxon>
        <taxon>Loliinae</taxon>
        <taxon>Lolium</taxon>
    </lineage>
</organism>
<gene>
    <name evidence="2" type="ORF">QYE76_016819</name>
</gene>
<feature type="region of interest" description="Disordered" evidence="1">
    <location>
        <begin position="67"/>
        <end position="91"/>
    </location>
</feature>
<evidence type="ECO:0000256" key="1">
    <source>
        <dbReference type="SAM" id="MobiDB-lite"/>
    </source>
</evidence>
<accession>A0AAD8Q729</accession>
<evidence type="ECO:0000313" key="3">
    <source>
        <dbReference type="Proteomes" id="UP001231189"/>
    </source>
</evidence>